<name>A0A9P1KAJ5_9CYAN</name>
<dbReference type="RefSeq" id="WP_006622230.1">
    <property type="nucleotide sequence ID" value="NZ_FO818640.1"/>
</dbReference>
<evidence type="ECO:0000256" key="1">
    <source>
        <dbReference type="SAM" id="Phobius"/>
    </source>
</evidence>
<dbReference type="Proteomes" id="UP000032946">
    <property type="component" value="Chromosome"/>
</dbReference>
<proteinExistence type="predicted"/>
<sequence>MNNKLTQQQLDQVIAEVERLSQIQETELDRQQVQEILEELNLPTENLDQALMQVRRREVLAAETKRNRILMVGLGLAAVAIVGGGSLWFDQQQQAIAQVYANPNQSRLTLERFDRVSHFDIIDRQNSPTVYYQVRLQQTPKGRQLELGCNWINPNGQLAHQNRYQTRTIDSDVWNTRCRHQLGPTSPPGNWQVEMFLGDRILSQSEFTVK</sequence>
<keyword evidence="1" id="KW-0812">Transmembrane</keyword>
<keyword evidence="3" id="KW-1185">Reference proteome</keyword>
<gene>
    <name evidence="2" type="ORF">ARTHRO_10072</name>
</gene>
<dbReference type="AlphaFoldDB" id="A0A9P1KAJ5"/>
<organism evidence="2 3">
    <name type="scientific">Limnospira indica PCC 8005</name>
    <dbReference type="NCBI Taxonomy" id="376219"/>
    <lineage>
        <taxon>Bacteria</taxon>
        <taxon>Bacillati</taxon>
        <taxon>Cyanobacteriota</taxon>
        <taxon>Cyanophyceae</taxon>
        <taxon>Oscillatoriophycideae</taxon>
        <taxon>Oscillatoriales</taxon>
        <taxon>Sirenicapillariaceae</taxon>
        <taxon>Limnospira</taxon>
    </lineage>
</organism>
<dbReference type="EMBL" id="FO818640">
    <property type="protein sequence ID" value="CDM92399.1"/>
    <property type="molecule type" value="Genomic_DNA"/>
</dbReference>
<evidence type="ECO:0000313" key="2">
    <source>
        <dbReference type="EMBL" id="CDM92399.1"/>
    </source>
</evidence>
<feature type="transmembrane region" description="Helical" evidence="1">
    <location>
        <begin position="69"/>
        <end position="89"/>
    </location>
</feature>
<keyword evidence="1" id="KW-0472">Membrane</keyword>
<reference evidence="2 3" key="1">
    <citation type="submission" date="2014-02" db="EMBL/GenBank/DDBJ databases">
        <authorList>
            <person name="Genoscope - CEA"/>
        </authorList>
    </citation>
    <scope>NUCLEOTIDE SEQUENCE [LARGE SCALE GENOMIC DNA]</scope>
    <source>
        <strain evidence="2 3">PCC 8005</strain>
    </source>
</reference>
<evidence type="ECO:0000313" key="3">
    <source>
        <dbReference type="Proteomes" id="UP000032946"/>
    </source>
</evidence>
<protein>
    <recommendedName>
        <fullName evidence="4">DUF3859 domain-containing protein</fullName>
    </recommendedName>
</protein>
<accession>A0A9P1KAJ5</accession>
<keyword evidence="1" id="KW-1133">Transmembrane helix</keyword>
<evidence type="ECO:0008006" key="4">
    <source>
        <dbReference type="Google" id="ProtNLM"/>
    </source>
</evidence>